<protein>
    <recommendedName>
        <fullName evidence="3">Pseudouridine synthase</fullName>
        <ecNumber evidence="3">5.4.99.-</ecNumber>
    </recommendedName>
</protein>
<comment type="similarity">
    <text evidence="1 3">Belongs to the pseudouridine synthase RsuA family.</text>
</comment>
<dbReference type="EC" id="5.4.99.-" evidence="3"/>
<dbReference type="RefSeq" id="WP_094455974.1">
    <property type="nucleotide sequence ID" value="NZ_NOXU01000027.1"/>
</dbReference>
<dbReference type="GO" id="GO:0003723">
    <property type="term" value="F:RNA binding"/>
    <property type="evidence" value="ECO:0007669"/>
    <property type="project" value="InterPro"/>
</dbReference>
<feature type="region of interest" description="Disordered" evidence="4">
    <location>
        <begin position="177"/>
        <end position="204"/>
    </location>
</feature>
<dbReference type="Proteomes" id="UP000216998">
    <property type="component" value="Unassembled WGS sequence"/>
</dbReference>
<evidence type="ECO:0000256" key="4">
    <source>
        <dbReference type="SAM" id="MobiDB-lite"/>
    </source>
</evidence>
<dbReference type="OrthoDB" id="9807213at2"/>
<dbReference type="PANTHER" id="PTHR47683">
    <property type="entry name" value="PSEUDOURIDINE SYNTHASE FAMILY PROTEIN-RELATED"/>
    <property type="match status" value="1"/>
</dbReference>
<feature type="domain" description="Pseudouridine synthase RsuA/RluA-like" evidence="5">
    <location>
        <begin position="4"/>
        <end position="150"/>
    </location>
</feature>
<evidence type="ECO:0000256" key="1">
    <source>
        <dbReference type="ARBA" id="ARBA00008348"/>
    </source>
</evidence>
<reference evidence="6 7" key="1">
    <citation type="submission" date="2017-07" db="EMBL/GenBank/DDBJ databases">
        <title>Niveispirillum cyanobacteriorum sp. nov., isolated from cyanobacterial aggregates in a eutrophic lake.</title>
        <authorList>
            <person name="Cai H."/>
        </authorList>
    </citation>
    <scope>NUCLEOTIDE SEQUENCE [LARGE SCALE GENOMIC DNA]</scope>
    <source>
        <strain evidence="7">TH1-14</strain>
    </source>
</reference>
<dbReference type="PANTHER" id="PTHR47683:SF2">
    <property type="entry name" value="RNA-BINDING S4 DOMAIN-CONTAINING PROTEIN"/>
    <property type="match status" value="1"/>
</dbReference>
<dbReference type="InterPro" id="IPR050343">
    <property type="entry name" value="RsuA_PseudoU_synthase"/>
</dbReference>
<dbReference type="GO" id="GO:0006364">
    <property type="term" value="P:rRNA processing"/>
    <property type="evidence" value="ECO:0007669"/>
    <property type="project" value="UniProtKB-ARBA"/>
</dbReference>
<dbReference type="GO" id="GO:0001522">
    <property type="term" value="P:pseudouridine synthesis"/>
    <property type="evidence" value="ECO:0007669"/>
    <property type="project" value="InterPro"/>
</dbReference>
<dbReference type="InterPro" id="IPR018496">
    <property type="entry name" value="PsdUridine_synth_RsuA/RluB_CS"/>
</dbReference>
<evidence type="ECO:0000256" key="3">
    <source>
        <dbReference type="RuleBase" id="RU003887"/>
    </source>
</evidence>
<dbReference type="InterPro" id="IPR020103">
    <property type="entry name" value="PsdUridine_synth_cat_dom_sf"/>
</dbReference>
<evidence type="ECO:0000313" key="6">
    <source>
        <dbReference type="EMBL" id="OYQ35002.1"/>
    </source>
</evidence>
<keyword evidence="7" id="KW-1185">Reference proteome</keyword>
<dbReference type="InterPro" id="IPR006145">
    <property type="entry name" value="PsdUridine_synth_RsuA/RluA"/>
</dbReference>
<dbReference type="InterPro" id="IPR000748">
    <property type="entry name" value="PsdUridine_synth_RsuA/RluB/E/F"/>
</dbReference>
<organism evidence="6 7">
    <name type="scientific">Niveispirillum lacus</name>
    <dbReference type="NCBI Taxonomy" id="1981099"/>
    <lineage>
        <taxon>Bacteria</taxon>
        <taxon>Pseudomonadati</taxon>
        <taxon>Pseudomonadota</taxon>
        <taxon>Alphaproteobacteria</taxon>
        <taxon>Rhodospirillales</taxon>
        <taxon>Azospirillaceae</taxon>
        <taxon>Niveispirillum</taxon>
    </lineage>
</organism>
<name>A0A255Z0L6_9PROT</name>
<dbReference type="GO" id="GO:0140098">
    <property type="term" value="F:catalytic activity, acting on RNA"/>
    <property type="evidence" value="ECO:0007669"/>
    <property type="project" value="UniProtKB-ARBA"/>
</dbReference>
<gene>
    <name evidence="6" type="ORF">CHU95_09185</name>
</gene>
<dbReference type="Gene3D" id="3.30.70.1560">
    <property type="entry name" value="Alpha-L RNA-binding motif"/>
    <property type="match status" value="1"/>
</dbReference>
<keyword evidence="2 3" id="KW-0413">Isomerase</keyword>
<dbReference type="AlphaFoldDB" id="A0A255Z0L6"/>
<comment type="caution">
    <text evidence="6">The sequence shown here is derived from an EMBL/GenBank/DDBJ whole genome shotgun (WGS) entry which is preliminary data.</text>
</comment>
<dbReference type="SUPFAM" id="SSF55120">
    <property type="entry name" value="Pseudouridine synthase"/>
    <property type="match status" value="1"/>
</dbReference>
<evidence type="ECO:0000256" key="2">
    <source>
        <dbReference type="ARBA" id="ARBA00023235"/>
    </source>
</evidence>
<dbReference type="InterPro" id="IPR020094">
    <property type="entry name" value="TruA/RsuA/RluB/E/F_N"/>
</dbReference>
<dbReference type="NCBIfam" id="TIGR00093">
    <property type="entry name" value="pseudouridine synthase"/>
    <property type="match status" value="1"/>
</dbReference>
<accession>A0A255Z0L6</accession>
<sequence length="204" mass="22614">MPRILLLNKPYDVLCQFTDEGTGARTLAECVDIPGVYPAGRLDRDSEGLVVLTDDGGLIARVSQPRHKWPKTYCVQVEGVPTDAALAALRQGISLKDGLTLPAEVARIDEPSWLWPRHPPVRFRQSIPTSWIEIVLREGKNRQVRRMTAAVGFPTLRLIRRAVGDWTLDGLEPGRWREISAGPAGATPRPALRRPPVASHRRPG</sequence>
<dbReference type="EMBL" id="NOXU01000027">
    <property type="protein sequence ID" value="OYQ35002.1"/>
    <property type="molecule type" value="Genomic_DNA"/>
</dbReference>
<dbReference type="Gene3D" id="3.30.70.580">
    <property type="entry name" value="Pseudouridine synthase I, catalytic domain, N-terminal subdomain"/>
    <property type="match status" value="1"/>
</dbReference>
<evidence type="ECO:0000313" key="7">
    <source>
        <dbReference type="Proteomes" id="UP000216998"/>
    </source>
</evidence>
<evidence type="ECO:0000259" key="5">
    <source>
        <dbReference type="Pfam" id="PF00849"/>
    </source>
</evidence>
<dbReference type="PROSITE" id="PS01149">
    <property type="entry name" value="PSI_RSU"/>
    <property type="match status" value="1"/>
</dbReference>
<dbReference type="InterPro" id="IPR042092">
    <property type="entry name" value="PsdUridine_s_RsuA/RluB/E/F_cat"/>
</dbReference>
<dbReference type="GO" id="GO:0009982">
    <property type="term" value="F:pseudouridine synthase activity"/>
    <property type="evidence" value="ECO:0007669"/>
    <property type="project" value="InterPro"/>
</dbReference>
<dbReference type="Pfam" id="PF00849">
    <property type="entry name" value="PseudoU_synth_2"/>
    <property type="match status" value="1"/>
</dbReference>
<proteinExistence type="inferred from homology"/>